<protein>
    <submittedName>
        <fullName evidence="1">Predicted protein</fullName>
    </submittedName>
</protein>
<accession>D7KIS1</accession>
<evidence type="ECO:0000313" key="2">
    <source>
        <dbReference type="Proteomes" id="UP000008694"/>
    </source>
</evidence>
<dbReference type="AlphaFoldDB" id="D7KIS1"/>
<gene>
    <name evidence="1" type="ORF">ARALYDRAFT_337389</name>
</gene>
<dbReference type="Proteomes" id="UP000008694">
    <property type="component" value="Unassembled WGS sequence"/>
</dbReference>
<sequence length="167" mass="18291">MQAGLCKTRNALCSVQNLLFFIRENPIPDFNRLEDRALLAEKISHVMAATTAINKCRVVWNKKITAARARAEAGATRATAAKATAEDAAKQECIDDLELDEIVVVPNAVLPPSPPPTPINQNGSSEDFKGVVSASESSINHQIMPANVPRFIARQKQNSVRYIINRQ</sequence>
<reference evidence="2" key="1">
    <citation type="journal article" date="2011" name="Nat. Genet.">
        <title>The Arabidopsis lyrata genome sequence and the basis of rapid genome size change.</title>
        <authorList>
            <person name="Hu T.T."/>
            <person name="Pattyn P."/>
            <person name="Bakker E.G."/>
            <person name="Cao J."/>
            <person name="Cheng J.-F."/>
            <person name="Clark R.M."/>
            <person name="Fahlgren N."/>
            <person name="Fawcett J.A."/>
            <person name="Grimwood J."/>
            <person name="Gundlach H."/>
            <person name="Haberer G."/>
            <person name="Hollister J.D."/>
            <person name="Ossowski S."/>
            <person name="Ottilar R.P."/>
            <person name="Salamov A.A."/>
            <person name="Schneeberger K."/>
            <person name="Spannagl M."/>
            <person name="Wang X."/>
            <person name="Yang L."/>
            <person name="Nasrallah M.E."/>
            <person name="Bergelson J."/>
            <person name="Carrington J.C."/>
            <person name="Gaut B.S."/>
            <person name="Schmutz J."/>
            <person name="Mayer K.F.X."/>
            <person name="Van de Peer Y."/>
            <person name="Grigoriev I.V."/>
            <person name="Nordborg M."/>
            <person name="Weigel D."/>
            <person name="Guo Y.-L."/>
        </authorList>
    </citation>
    <scope>NUCLEOTIDE SEQUENCE [LARGE SCALE GENOMIC DNA]</scope>
    <source>
        <strain evidence="2">cv. MN47</strain>
    </source>
</reference>
<dbReference type="Gramene" id="fgenesh1_pg.C_scaffold_1003954">
    <property type="protein sequence ID" value="fgenesh1_pg.C_scaffold_1003954"/>
    <property type="gene ID" value="fgenesh1_pg.C_scaffold_1003954"/>
</dbReference>
<dbReference type="HOGENOM" id="CLU_1596751_0_0_1"/>
<dbReference type="EMBL" id="GL348713">
    <property type="protein sequence ID" value="EFH67949.1"/>
    <property type="molecule type" value="Genomic_DNA"/>
</dbReference>
<evidence type="ECO:0000313" key="1">
    <source>
        <dbReference type="EMBL" id="EFH67949.1"/>
    </source>
</evidence>
<keyword evidence="2" id="KW-1185">Reference proteome</keyword>
<organism evidence="2">
    <name type="scientific">Arabidopsis lyrata subsp. lyrata</name>
    <name type="common">Lyre-leaved rock-cress</name>
    <dbReference type="NCBI Taxonomy" id="81972"/>
    <lineage>
        <taxon>Eukaryota</taxon>
        <taxon>Viridiplantae</taxon>
        <taxon>Streptophyta</taxon>
        <taxon>Embryophyta</taxon>
        <taxon>Tracheophyta</taxon>
        <taxon>Spermatophyta</taxon>
        <taxon>Magnoliopsida</taxon>
        <taxon>eudicotyledons</taxon>
        <taxon>Gunneridae</taxon>
        <taxon>Pentapetalae</taxon>
        <taxon>rosids</taxon>
        <taxon>malvids</taxon>
        <taxon>Brassicales</taxon>
        <taxon>Brassicaceae</taxon>
        <taxon>Camelineae</taxon>
        <taxon>Arabidopsis</taxon>
    </lineage>
</organism>
<proteinExistence type="predicted"/>
<name>D7KIS1_ARALL</name>